<dbReference type="EMBL" id="JABFXE010000304">
    <property type="protein sequence ID" value="NUQ88225.1"/>
    <property type="molecule type" value="Genomic_DNA"/>
</dbReference>
<dbReference type="Proteomes" id="UP000574690">
    <property type="component" value="Unassembled WGS sequence"/>
</dbReference>
<comment type="caution">
    <text evidence="1">The sequence shown here is derived from an EMBL/GenBank/DDBJ whole genome shotgun (WGS) entry which is preliminary data.</text>
</comment>
<sequence length="72" mass="7762">LIDRDEAVDRGWFGPKFTDAARERIGDLVVACKGTFAVVGVEGEPPHVARLIGQHGGLTAAEMAVPLWTYRA</sequence>
<gene>
    <name evidence="1" type="ORF">HOQ43_07155</name>
</gene>
<accession>A0A850C1L5</accession>
<dbReference type="AlphaFoldDB" id="A0A850C1L5"/>
<evidence type="ECO:0000313" key="1">
    <source>
        <dbReference type="EMBL" id="NUQ88225.1"/>
    </source>
</evidence>
<name>A0A850C1L5_9ACTN</name>
<proteinExistence type="predicted"/>
<evidence type="ECO:0000313" key="2">
    <source>
        <dbReference type="Proteomes" id="UP000574690"/>
    </source>
</evidence>
<dbReference type="SUPFAM" id="SSF53649">
    <property type="entry name" value="Alkaline phosphatase-like"/>
    <property type="match status" value="1"/>
</dbReference>
<dbReference type="InterPro" id="IPR017850">
    <property type="entry name" value="Alkaline_phosphatase_core_sf"/>
</dbReference>
<feature type="non-terminal residue" evidence="1">
    <location>
        <position position="1"/>
    </location>
</feature>
<organism evidence="1 2">
    <name type="scientific">Glycomyces artemisiae</name>
    <dbReference type="NCBI Taxonomy" id="1076443"/>
    <lineage>
        <taxon>Bacteria</taxon>
        <taxon>Bacillati</taxon>
        <taxon>Actinomycetota</taxon>
        <taxon>Actinomycetes</taxon>
        <taxon>Glycomycetales</taxon>
        <taxon>Glycomycetaceae</taxon>
        <taxon>Glycomyces</taxon>
    </lineage>
</organism>
<protein>
    <submittedName>
        <fullName evidence="1">Alkaline phosphatase family protein</fullName>
    </submittedName>
</protein>
<reference evidence="1 2" key="1">
    <citation type="submission" date="2020-05" db="EMBL/GenBank/DDBJ databases">
        <title>DNA-SIP metagenomic assembled genomes.</title>
        <authorList>
            <person name="Yu J."/>
        </authorList>
    </citation>
    <scope>NUCLEOTIDE SEQUENCE [LARGE SCALE GENOMIC DNA]</scope>
    <source>
        <strain evidence="1">Bin5.27</strain>
    </source>
</reference>